<evidence type="ECO:0000313" key="3">
    <source>
        <dbReference type="Proteomes" id="UP001159427"/>
    </source>
</evidence>
<gene>
    <name evidence="2" type="ORF">PEVE_00009782</name>
</gene>
<protein>
    <submittedName>
        <fullName evidence="2">Uncharacterized protein</fullName>
    </submittedName>
</protein>
<feature type="region of interest" description="Disordered" evidence="1">
    <location>
        <begin position="313"/>
        <end position="332"/>
    </location>
</feature>
<feature type="compositionally biased region" description="Polar residues" evidence="1">
    <location>
        <begin position="318"/>
        <end position="329"/>
    </location>
</feature>
<dbReference type="EMBL" id="CALNXI010001683">
    <property type="protein sequence ID" value="CAH3174894.1"/>
    <property type="molecule type" value="Genomic_DNA"/>
</dbReference>
<feature type="region of interest" description="Disordered" evidence="1">
    <location>
        <begin position="481"/>
        <end position="508"/>
    </location>
</feature>
<accession>A0ABN8R6C5</accession>
<feature type="compositionally biased region" description="Basic residues" evidence="1">
    <location>
        <begin position="216"/>
        <end position="227"/>
    </location>
</feature>
<name>A0ABN8R6C5_9CNID</name>
<comment type="caution">
    <text evidence="2">The sequence shown here is derived from an EMBL/GenBank/DDBJ whole genome shotgun (WGS) entry which is preliminary data.</text>
</comment>
<evidence type="ECO:0000256" key="1">
    <source>
        <dbReference type="SAM" id="MobiDB-lite"/>
    </source>
</evidence>
<feature type="compositionally biased region" description="Polar residues" evidence="1">
    <location>
        <begin position="193"/>
        <end position="202"/>
    </location>
</feature>
<evidence type="ECO:0000313" key="2">
    <source>
        <dbReference type="EMBL" id="CAH3174894.1"/>
    </source>
</evidence>
<reference evidence="2 3" key="1">
    <citation type="submission" date="2022-05" db="EMBL/GenBank/DDBJ databases">
        <authorList>
            <consortium name="Genoscope - CEA"/>
            <person name="William W."/>
        </authorList>
    </citation>
    <scope>NUCLEOTIDE SEQUENCE [LARGE SCALE GENOMIC DNA]</scope>
</reference>
<organism evidence="2 3">
    <name type="scientific">Porites evermanni</name>
    <dbReference type="NCBI Taxonomy" id="104178"/>
    <lineage>
        <taxon>Eukaryota</taxon>
        <taxon>Metazoa</taxon>
        <taxon>Cnidaria</taxon>
        <taxon>Anthozoa</taxon>
        <taxon>Hexacorallia</taxon>
        <taxon>Scleractinia</taxon>
        <taxon>Fungiina</taxon>
        <taxon>Poritidae</taxon>
        <taxon>Porites</taxon>
    </lineage>
</organism>
<feature type="compositionally biased region" description="Basic and acidic residues" evidence="1">
    <location>
        <begin position="206"/>
        <end position="215"/>
    </location>
</feature>
<keyword evidence="3" id="KW-1185">Reference proteome</keyword>
<sequence length="649" mass="72550">MGTCGQPGTEGLPPPPPILGPGRALHALHNTSTSFMKGASQARFLIPLYNQSYGACTHITHRDNGRYAEPIFSPTEGMDVSYGNLCACRANFCCCYKMICSQGGNQSLPNSPRQTEEPSTYNEELTELQRRHCMEQISMQCHFPPPTEGLSPHHNTLFTQGQSRSTELIQQNPGVFHLATTQVNGDIGDDTFGTHSHGQSKLQALKNDHEKAKEKTKPKKRRKKSLRKRITLSETINPETNKRLKRMFLQSQKVRTVWINAQTSLLQGFLSQQQHDQAAPSSGSGFENMRANKIKDDGSIDSEVQFICSTSKSEETCSDNTPPTTNFNQDSEHFLPQLPPDIDSKKGIYEEQATPMFDSAFPNIITQEPGDGELNDSAAFPHPTSLSHETCSNNTPVTTSLSQDGESFLVAALPLERNVSNKTIYEEDITFNDCGGYTFDYGDLPKIVAVHTIEDIGRQSWWKELDQAENLSSTENIQLNEMLGGTSSNDGGSSEECFNNSGLRQNAPGNYQVESSEQTAIHSSTVQPGQSLHISKPEELVNRDSRELNNHVDSNVLVQREYADPNEDLARQRLAIGGFLPLSVCHENKSRDLSNVDDPNEIRRRIEIIAERIIREITPYKKDILCNVKRLLIKRLSKLEKTSRRDEYY</sequence>
<proteinExistence type="predicted"/>
<dbReference type="Proteomes" id="UP001159427">
    <property type="component" value="Unassembled WGS sequence"/>
</dbReference>
<feature type="region of interest" description="Disordered" evidence="1">
    <location>
        <begin position="189"/>
        <end position="227"/>
    </location>
</feature>